<dbReference type="PANTHER" id="PTHR11469:SF1">
    <property type="entry name" value="GLUCOSE-6-PHOSPHATE ISOMERASE"/>
    <property type="match status" value="1"/>
</dbReference>
<dbReference type="PRINTS" id="PR00662">
    <property type="entry name" value="G6PISOMERASE"/>
</dbReference>
<evidence type="ECO:0000256" key="2">
    <source>
        <dbReference type="ARBA" id="ARBA00006604"/>
    </source>
</evidence>
<feature type="active site" description="Proton donor" evidence="7">
    <location>
        <position position="364"/>
    </location>
</feature>
<sequence length="556" mass="62775">MVFTDKQESKRDSDMKELACQKLEHLVKEKYKDLKISEEFKDDSSRVEKYSLEHEGIYFDFSKNLVNDEIMQGLYQLAKQVNIDAKIKSMFNGEKINITEDRAVLHTALRDFSNEPLVIDGQDIRKEVSEEKQRVRSLVESVSSGEWKGFSGKKITDVVNIGIGGSDLGPRMIVEALRPYHCTGLKVHFVSNVDADSLLKALSVVNPETTLFIVASKSFSTEETLLNSISARNWLVDFYGDESSVSNHFVAISSKLDKVKEFGIDLKHCYKMWDWVGGRYSLWSSIGMSIAFAIGYDNFEKLLQGAYSMDKHFKETQIEKNIPIVAALLGTLYTNYHNAQTQALLPYDNRLCYLVDYLQQADMESNGKSVNLEGQHINNYQTGAVLWGGVGTNGQHAFHQLLHQGEVFIPVDFVAVAKSYHNYGNHQQALLANCFAQSQALMDGLSYDKIVEELEQVGLSNGQVDFLAPHKVIKGNKPSNIFLLKELTPYNLGMLIALYEHKIFVQGVLWNINSYDQWGVELGKKLGKNIIKAIENRDSKEYSSLDASTKALLNRI</sequence>
<dbReference type="EC" id="5.3.1.9" evidence="7"/>
<dbReference type="PROSITE" id="PS00765">
    <property type="entry name" value="P_GLUCOSE_ISOMERASE_1"/>
    <property type="match status" value="1"/>
</dbReference>
<feature type="active site" evidence="7">
    <location>
        <position position="396"/>
    </location>
</feature>
<dbReference type="InterPro" id="IPR046348">
    <property type="entry name" value="SIS_dom_sf"/>
</dbReference>
<dbReference type="InterPro" id="IPR035482">
    <property type="entry name" value="SIS_PGI_2"/>
</dbReference>
<comment type="subcellular location">
    <subcellularLocation>
        <location evidence="7">Cytoplasm</location>
    </subcellularLocation>
</comment>
<keyword evidence="3 7" id="KW-0312">Gluconeogenesis</keyword>
<evidence type="ECO:0000256" key="8">
    <source>
        <dbReference type="RuleBase" id="RU000612"/>
    </source>
</evidence>
<dbReference type="GO" id="GO:0051156">
    <property type="term" value="P:glucose 6-phosphate metabolic process"/>
    <property type="evidence" value="ECO:0007669"/>
    <property type="project" value="TreeGrafter"/>
</dbReference>
<dbReference type="PROSITE" id="PS00174">
    <property type="entry name" value="P_GLUCOSE_ISOMERASE_2"/>
    <property type="match status" value="1"/>
</dbReference>
<dbReference type="HAMAP" id="MF_00473">
    <property type="entry name" value="G6P_isomerase"/>
    <property type="match status" value="1"/>
</dbReference>
<evidence type="ECO:0000256" key="7">
    <source>
        <dbReference type="HAMAP-Rule" id="MF_00473"/>
    </source>
</evidence>
<dbReference type="GO" id="GO:0006096">
    <property type="term" value="P:glycolytic process"/>
    <property type="evidence" value="ECO:0007669"/>
    <property type="project" value="UniProtKB-UniRule"/>
</dbReference>
<evidence type="ECO:0000256" key="4">
    <source>
        <dbReference type="ARBA" id="ARBA00023152"/>
    </source>
</evidence>
<feature type="active site" evidence="7">
    <location>
        <position position="524"/>
    </location>
</feature>
<accession>A0A1J0KW32</accession>
<dbReference type="GO" id="GO:0005829">
    <property type="term" value="C:cytosol"/>
    <property type="evidence" value="ECO:0007669"/>
    <property type="project" value="TreeGrafter"/>
</dbReference>
<comment type="similarity">
    <text evidence="2 7 8">Belongs to the GPI family.</text>
</comment>
<dbReference type="GO" id="GO:0048029">
    <property type="term" value="F:monosaccharide binding"/>
    <property type="evidence" value="ECO:0007669"/>
    <property type="project" value="TreeGrafter"/>
</dbReference>
<comment type="function">
    <text evidence="7">Catalyzes the reversible isomerization of glucose-6-phosphate to fructose-6-phosphate.</text>
</comment>
<evidence type="ECO:0000256" key="5">
    <source>
        <dbReference type="ARBA" id="ARBA00023235"/>
    </source>
</evidence>
<dbReference type="InterPro" id="IPR023096">
    <property type="entry name" value="G6P_Isomerase_C"/>
</dbReference>
<comment type="pathway">
    <text evidence="7">Carbohydrate biosynthesis; gluconeogenesis.</text>
</comment>
<dbReference type="STRING" id="1542390.KX01_1832"/>
<dbReference type="UniPathway" id="UPA00138"/>
<dbReference type="InterPro" id="IPR001672">
    <property type="entry name" value="G6P_Isomerase"/>
</dbReference>
<dbReference type="SUPFAM" id="SSF53697">
    <property type="entry name" value="SIS domain"/>
    <property type="match status" value="1"/>
</dbReference>
<dbReference type="UniPathway" id="UPA00109">
    <property type="reaction ID" value="UER00181"/>
</dbReference>
<keyword evidence="5 7" id="KW-0413">Isomerase</keyword>
<dbReference type="Gene3D" id="3.40.50.10490">
    <property type="entry name" value="Glucose-6-phosphate isomerase like protein, domain 1"/>
    <property type="match status" value="2"/>
</dbReference>
<evidence type="ECO:0000256" key="3">
    <source>
        <dbReference type="ARBA" id="ARBA00022432"/>
    </source>
</evidence>
<reference evidence="10" key="1">
    <citation type="submission" date="2014-10" db="EMBL/GenBank/DDBJ databases">
        <authorList>
            <person name="Kuske C.R."/>
            <person name="Challacombe J.F."/>
            <person name="Daligault H.E."/>
            <person name="Davenport K.W."/>
            <person name="Johnson S.L."/>
            <person name="Siddaramappa S."/>
            <person name="Petersen J.M."/>
        </authorList>
    </citation>
    <scope>NUCLEOTIDE SEQUENCE [LARGE SCALE GENOMIC DNA]</scope>
    <source>
        <strain evidence="10">CA97-1460</strain>
    </source>
</reference>
<dbReference type="CDD" id="cd05015">
    <property type="entry name" value="SIS_PGI_1"/>
    <property type="match status" value="1"/>
</dbReference>
<dbReference type="Pfam" id="PF00342">
    <property type="entry name" value="PGI"/>
    <property type="match status" value="1"/>
</dbReference>
<dbReference type="InterPro" id="IPR018189">
    <property type="entry name" value="Phosphoglucose_isomerase_CS"/>
</dbReference>
<organism evidence="9 10">
    <name type="scientific">Francisella frigiditurris</name>
    <dbReference type="NCBI Taxonomy" id="1542390"/>
    <lineage>
        <taxon>Bacteria</taxon>
        <taxon>Pseudomonadati</taxon>
        <taxon>Pseudomonadota</taxon>
        <taxon>Gammaproteobacteria</taxon>
        <taxon>Thiotrichales</taxon>
        <taxon>Francisellaceae</taxon>
        <taxon>Francisella</taxon>
    </lineage>
</organism>
<dbReference type="InterPro" id="IPR035476">
    <property type="entry name" value="SIS_PGI_1"/>
</dbReference>
<evidence type="ECO:0000313" key="10">
    <source>
        <dbReference type="Proteomes" id="UP000182521"/>
    </source>
</evidence>
<dbReference type="Gene3D" id="1.10.1390.10">
    <property type="match status" value="1"/>
</dbReference>
<evidence type="ECO:0000313" key="9">
    <source>
        <dbReference type="EMBL" id="APC97927.1"/>
    </source>
</evidence>
<comment type="catalytic activity">
    <reaction evidence="6 7 8">
        <text>alpha-D-glucose 6-phosphate = beta-D-fructose 6-phosphate</text>
        <dbReference type="Rhea" id="RHEA:11816"/>
        <dbReference type="ChEBI" id="CHEBI:57634"/>
        <dbReference type="ChEBI" id="CHEBI:58225"/>
        <dbReference type="EC" id="5.3.1.9"/>
    </reaction>
</comment>
<comment type="pathway">
    <text evidence="1 7 8">Carbohydrate degradation; glycolysis; D-glyceraldehyde 3-phosphate and glycerone phosphate from D-glucose: step 2/4.</text>
</comment>
<dbReference type="GO" id="GO:0097367">
    <property type="term" value="F:carbohydrate derivative binding"/>
    <property type="evidence" value="ECO:0007669"/>
    <property type="project" value="InterPro"/>
</dbReference>
<keyword evidence="4 7" id="KW-0324">Glycolysis</keyword>
<dbReference type="CDD" id="cd05016">
    <property type="entry name" value="SIS_PGI_2"/>
    <property type="match status" value="1"/>
</dbReference>
<gene>
    <name evidence="7 9" type="primary">pgi</name>
    <name evidence="9" type="ORF">KX01_1832</name>
</gene>
<evidence type="ECO:0000256" key="1">
    <source>
        <dbReference type="ARBA" id="ARBA00004926"/>
    </source>
</evidence>
<name>A0A1J0KW32_9GAMM</name>
<dbReference type="PROSITE" id="PS51463">
    <property type="entry name" value="P_GLUCOSE_ISOMERASE_3"/>
    <property type="match status" value="1"/>
</dbReference>
<keyword evidence="10" id="KW-1185">Reference proteome</keyword>
<dbReference type="NCBIfam" id="NF001211">
    <property type="entry name" value="PRK00179.1"/>
    <property type="match status" value="1"/>
</dbReference>
<proteinExistence type="inferred from homology"/>
<dbReference type="KEGG" id="frc:KX01_1832"/>
<keyword evidence="7" id="KW-0963">Cytoplasm</keyword>
<dbReference type="EMBL" id="CP009654">
    <property type="protein sequence ID" value="APC97927.1"/>
    <property type="molecule type" value="Genomic_DNA"/>
</dbReference>
<dbReference type="PANTHER" id="PTHR11469">
    <property type="entry name" value="GLUCOSE-6-PHOSPHATE ISOMERASE"/>
    <property type="match status" value="1"/>
</dbReference>
<dbReference type="GO" id="GO:0006094">
    <property type="term" value="P:gluconeogenesis"/>
    <property type="evidence" value="ECO:0007669"/>
    <property type="project" value="UniProtKB-UniRule"/>
</dbReference>
<evidence type="ECO:0000256" key="6">
    <source>
        <dbReference type="ARBA" id="ARBA00029321"/>
    </source>
</evidence>
<dbReference type="Proteomes" id="UP000182521">
    <property type="component" value="Chromosome"/>
</dbReference>
<dbReference type="AlphaFoldDB" id="A0A1J0KW32"/>
<protein>
    <recommendedName>
        <fullName evidence="7">Glucose-6-phosphate isomerase</fullName>
        <shortName evidence="7">GPI</shortName>
        <ecNumber evidence="7">5.3.1.9</ecNumber>
    </recommendedName>
    <alternativeName>
        <fullName evidence="7">Phosphoglucose isomerase</fullName>
        <shortName evidence="7">PGI</shortName>
    </alternativeName>
    <alternativeName>
        <fullName evidence="7">Phosphohexose isomerase</fullName>
        <shortName evidence="7">PHI</shortName>
    </alternativeName>
</protein>
<dbReference type="GO" id="GO:0004347">
    <property type="term" value="F:glucose-6-phosphate isomerase activity"/>
    <property type="evidence" value="ECO:0007669"/>
    <property type="project" value="UniProtKB-UniRule"/>
</dbReference>